<gene>
    <name evidence="3" type="ORF">CC86DRAFT_434266</name>
</gene>
<feature type="compositionally biased region" description="Polar residues" evidence="1">
    <location>
        <begin position="10"/>
        <end position="20"/>
    </location>
</feature>
<evidence type="ECO:0000313" key="3">
    <source>
        <dbReference type="EMBL" id="KAF2830452.1"/>
    </source>
</evidence>
<accession>A0A6A7AB25</accession>
<dbReference type="InterPro" id="IPR013087">
    <property type="entry name" value="Znf_C2H2_type"/>
</dbReference>
<feature type="domain" description="C2H2-type" evidence="2">
    <location>
        <begin position="208"/>
        <end position="229"/>
    </location>
</feature>
<name>A0A6A7AB25_9PLEO</name>
<evidence type="ECO:0000256" key="1">
    <source>
        <dbReference type="SAM" id="MobiDB-lite"/>
    </source>
</evidence>
<keyword evidence="4" id="KW-1185">Reference proteome</keyword>
<feature type="region of interest" description="Disordered" evidence="1">
    <location>
        <begin position="1"/>
        <end position="52"/>
    </location>
</feature>
<sequence>MESDEPQLFHYNTPQPSNSFKRPRRSLQSSTPLSSVSESVSPSPRLSGQGNFNPQVIDHINALKHLDDHQILLLLQAARNGGQYSRGCAGTSADSSVDGMRHSGADRSSMSTLGSRASSYLSVPSSRVPSMLSDPRSSIASTDSSFTHYSAASSRLSTASSRLSTISTTSAPAPKNFACTFCDKALKSKPYWKSHEEEFHEQRLTWRCPDCEQIFHAGKRFREHHTKLHGCEHCKQPRESGQPTSRKASPCVKKYEIVMHDKDAWGCGFCACLLTTWEERCEHIATHFEEKGNSKWNFTNVVLGLLKQTEVEHAWNQLMLHRHGEERNRPTLAWESKRCNRLRYKLETKWDNRAFDIEKLVQDTYDMAEIEAKEVVEPAPETTPEITEHTDSSHGEIVEFKLETSDFGMEHRLPSSHGLPPDHTMMDLDPVEPTLAMHHQTMQQTQWPVSTDMSQNSMSAATTMGGFTGFDTHMTSMPTDFSQPVAQSFQQQQSWPNAGFASTPDLLNFQQPTQFMNYNQPREMVSVPTSQYANLAHYPPRQSLPPNFLQQQQLANTPTSRRYVPKLVNISNASQRMPQQDQPPPPPPKDEHPQQNRFSRMVMRRRPSNISQHSLVSQRDIGWMNDDNWG</sequence>
<dbReference type="EMBL" id="MU006219">
    <property type="protein sequence ID" value="KAF2830452.1"/>
    <property type="molecule type" value="Genomic_DNA"/>
</dbReference>
<dbReference type="Proteomes" id="UP000799424">
    <property type="component" value="Unassembled WGS sequence"/>
</dbReference>
<evidence type="ECO:0000313" key="4">
    <source>
        <dbReference type="Proteomes" id="UP000799424"/>
    </source>
</evidence>
<proteinExistence type="predicted"/>
<organism evidence="3 4">
    <name type="scientific">Ophiobolus disseminans</name>
    <dbReference type="NCBI Taxonomy" id="1469910"/>
    <lineage>
        <taxon>Eukaryota</taxon>
        <taxon>Fungi</taxon>
        <taxon>Dikarya</taxon>
        <taxon>Ascomycota</taxon>
        <taxon>Pezizomycotina</taxon>
        <taxon>Dothideomycetes</taxon>
        <taxon>Pleosporomycetidae</taxon>
        <taxon>Pleosporales</taxon>
        <taxon>Pleosporineae</taxon>
        <taxon>Phaeosphaeriaceae</taxon>
        <taxon>Ophiobolus</taxon>
    </lineage>
</organism>
<evidence type="ECO:0000259" key="2">
    <source>
        <dbReference type="PROSITE" id="PS00028"/>
    </source>
</evidence>
<dbReference type="OrthoDB" id="654211at2759"/>
<dbReference type="AlphaFoldDB" id="A0A6A7AB25"/>
<feature type="region of interest" description="Disordered" evidence="1">
    <location>
        <begin position="571"/>
        <end position="597"/>
    </location>
</feature>
<reference evidence="3" key="1">
    <citation type="journal article" date="2020" name="Stud. Mycol.">
        <title>101 Dothideomycetes genomes: a test case for predicting lifestyles and emergence of pathogens.</title>
        <authorList>
            <person name="Haridas S."/>
            <person name="Albert R."/>
            <person name="Binder M."/>
            <person name="Bloem J."/>
            <person name="Labutti K."/>
            <person name="Salamov A."/>
            <person name="Andreopoulos B."/>
            <person name="Baker S."/>
            <person name="Barry K."/>
            <person name="Bills G."/>
            <person name="Bluhm B."/>
            <person name="Cannon C."/>
            <person name="Castanera R."/>
            <person name="Culley D."/>
            <person name="Daum C."/>
            <person name="Ezra D."/>
            <person name="Gonzalez J."/>
            <person name="Henrissat B."/>
            <person name="Kuo A."/>
            <person name="Liang C."/>
            <person name="Lipzen A."/>
            <person name="Lutzoni F."/>
            <person name="Magnuson J."/>
            <person name="Mondo S."/>
            <person name="Nolan M."/>
            <person name="Ohm R."/>
            <person name="Pangilinan J."/>
            <person name="Park H.-J."/>
            <person name="Ramirez L."/>
            <person name="Alfaro M."/>
            <person name="Sun H."/>
            <person name="Tritt A."/>
            <person name="Yoshinaga Y."/>
            <person name="Zwiers L.-H."/>
            <person name="Turgeon B."/>
            <person name="Goodwin S."/>
            <person name="Spatafora J."/>
            <person name="Crous P."/>
            <person name="Grigoriev I."/>
        </authorList>
    </citation>
    <scope>NUCLEOTIDE SEQUENCE</scope>
    <source>
        <strain evidence="3">CBS 113818</strain>
    </source>
</reference>
<feature type="region of interest" description="Disordered" evidence="1">
    <location>
        <begin position="87"/>
        <end position="113"/>
    </location>
</feature>
<dbReference type="SMART" id="SM00355">
    <property type="entry name" value="ZnF_C2H2"/>
    <property type="match status" value="3"/>
</dbReference>
<feature type="compositionally biased region" description="Low complexity" evidence="1">
    <location>
        <begin position="26"/>
        <end position="47"/>
    </location>
</feature>
<protein>
    <recommendedName>
        <fullName evidence="2">C2H2-type domain-containing protein</fullName>
    </recommendedName>
</protein>
<dbReference type="PROSITE" id="PS00028">
    <property type="entry name" value="ZINC_FINGER_C2H2_1"/>
    <property type="match status" value="1"/>
</dbReference>